<evidence type="ECO:0000313" key="2">
    <source>
        <dbReference type="Proteomes" id="UP000033423"/>
    </source>
</evidence>
<evidence type="ECO:0000313" key="1">
    <source>
        <dbReference type="EMBL" id="KJU85288.1"/>
    </source>
</evidence>
<dbReference type="AlphaFoldDB" id="A0A0F3GX85"/>
<name>A0A0F3GX85_9BACT</name>
<keyword evidence="2" id="KW-1185">Reference proteome</keyword>
<gene>
    <name evidence="1" type="ORF">MBAV_002518</name>
</gene>
<dbReference type="EMBL" id="LACI01001089">
    <property type="protein sequence ID" value="KJU85288.1"/>
    <property type="molecule type" value="Genomic_DNA"/>
</dbReference>
<protein>
    <submittedName>
        <fullName evidence="1">Uncharacterized protein</fullName>
    </submittedName>
</protein>
<proteinExistence type="predicted"/>
<organism evidence="1 2">
    <name type="scientific">Candidatus Magnetobacterium bavaricum</name>
    <dbReference type="NCBI Taxonomy" id="29290"/>
    <lineage>
        <taxon>Bacteria</taxon>
        <taxon>Pseudomonadati</taxon>
        <taxon>Nitrospirota</taxon>
        <taxon>Thermodesulfovibrionia</taxon>
        <taxon>Thermodesulfovibrionales</taxon>
        <taxon>Candidatus Magnetobacteriaceae</taxon>
        <taxon>Candidatus Magnetobacterium</taxon>
    </lineage>
</organism>
<comment type="caution">
    <text evidence="1">The sequence shown here is derived from an EMBL/GenBank/DDBJ whole genome shotgun (WGS) entry which is preliminary data.</text>
</comment>
<sequence>MQKRVVFLLLRLGRGGSFKIRGNYLCKPIRGRGDRGNYLRKTFRRRGIFNFHYCPPP</sequence>
<accession>A0A0F3GX85</accession>
<dbReference type="Proteomes" id="UP000033423">
    <property type="component" value="Unassembled WGS sequence"/>
</dbReference>
<reference evidence="1 2" key="1">
    <citation type="submission" date="2015-02" db="EMBL/GenBank/DDBJ databases">
        <title>Single-cell genomics of uncultivated deep-branching MTB reveals a conserved set of magnetosome genes.</title>
        <authorList>
            <person name="Kolinko S."/>
            <person name="Richter M."/>
            <person name="Glockner F.O."/>
            <person name="Brachmann A."/>
            <person name="Schuler D."/>
        </authorList>
    </citation>
    <scope>NUCLEOTIDE SEQUENCE [LARGE SCALE GENOMIC DNA]</scope>
    <source>
        <strain evidence="1">TM-1</strain>
    </source>
</reference>